<dbReference type="PANTHER" id="PTHR47235">
    <property type="entry name" value="BLR6548 PROTEIN"/>
    <property type="match status" value="1"/>
</dbReference>
<dbReference type="AlphaFoldDB" id="A0A4Y3NC55"/>
<evidence type="ECO:0000313" key="4">
    <source>
        <dbReference type="EMBL" id="KAB2812562.1"/>
    </source>
</evidence>
<dbReference type="InterPro" id="IPR028082">
    <property type="entry name" value="Peripla_BP_I"/>
</dbReference>
<comment type="similarity">
    <text evidence="1">Belongs to the leucine-binding protein family.</text>
</comment>
<protein>
    <submittedName>
        <fullName evidence="4">ABC transporter substrate-binding protein</fullName>
    </submittedName>
</protein>
<dbReference type="Pfam" id="PF13458">
    <property type="entry name" value="Peripla_BP_6"/>
    <property type="match status" value="1"/>
</dbReference>
<organism evidence="4 5">
    <name type="scientific">Nocardioides simplex</name>
    <name type="common">Arthrobacter simplex</name>
    <dbReference type="NCBI Taxonomy" id="2045"/>
    <lineage>
        <taxon>Bacteria</taxon>
        <taxon>Bacillati</taxon>
        <taxon>Actinomycetota</taxon>
        <taxon>Actinomycetes</taxon>
        <taxon>Propionibacteriales</taxon>
        <taxon>Nocardioidaceae</taxon>
        <taxon>Pimelobacter</taxon>
    </lineage>
</organism>
<dbReference type="SUPFAM" id="SSF53822">
    <property type="entry name" value="Periplasmic binding protein-like I"/>
    <property type="match status" value="1"/>
</dbReference>
<proteinExistence type="inferred from homology"/>
<keyword evidence="2" id="KW-0732">Signal</keyword>
<dbReference type="PROSITE" id="PS51257">
    <property type="entry name" value="PROKAR_LIPOPROTEIN"/>
    <property type="match status" value="1"/>
</dbReference>
<evidence type="ECO:0000259" key="3">
    <source>
        <dbReference type="Pfam" id="PF13458"/>
    </source>
</evidence>
<dbReference type="Proteomes" id="UP000449906">
    <property type="component" value="Unassembled WGS sequence"/>
</dbReference>
<dbReference type="RefSeq" id="WP_082003818.1">
    <property type="nucleotide sequence ID" value="NZ_CP182503.1"/>
</dbReference>
<evidence type="ECO:0000256" key="2">
    <source>
        <dbReference type="ARBA" id="ARBA00022729"/>
    </source>
</evidence>
<dbReference type="PANTHER" id="PTHR47235:SF1">
    <property type="entry name" value="BLR6548 PROTEIN"/>
    <property type="match status" value="1"/>
</dbReference>
<name>A0A4Y3NC55_NOCSI</name>
<comment type="caution">
    <text evidence="4">The sequence shown here is derived from an EMBL/GenBank/DDBJ whole genome shotgun (WGS) entry which is preliminary data.</text>
</comment>
<feature type="domain" description="Leucine-binding protein" evidence="3">
    <location>
        <begin position="48"/>
        <end position="377"/>
    </location>
</feature>
<dbReference type="Gene3D" id="3.40.50.2300">
    <property type="match status" value="2"/>
</dbReference>
<gene>
    <name evidence="4" type="ORF">F9L07_12465</name>
</gene>
<accession>A0A4Y3NC55</accession>
<evidence type="ECO:0000313" key="5">
    <source>
        <dbReference type="Proteomes" id="UP000449906"/>
    </source>
</evidence>
<dbReference type="EMBL" id="WBVM01000001">
    <property type="protein sequence ID" value="KAB2812562.1"/>
    <property type="molecule type" value="Genomic_DNA"/>
</dbReference>
<reference evidence="4 5" key="1">
    <citation type="submission" date="2019-09" db="EMBL/GenBank/DDBJ databases">
        <title>Pimelobacter sp. isolated from Paulinella.</title>
        <authorList>
            <person name="Jeong S.E."/>
        </authorList>
    </citation>
    <scope>NUCLEOTIDE SEQUENCE [LARGE SCALE GENOMIC DNA]</scope>
    <source>
        <strain evidence="4 5">Pch-N</strain>
    </source>
</reference>
<dbReference type="InterPro" id="IPR028081">
    <property type="entry name" value="Leu-bd"/>
</dbReference>
<sequence length="421" mass="42157">MKSFVKAVAPALALGLAVSACSSKADDSSGGGVGADGVKTGAGVTKDSITLAALVPLSGPIGGLGQDGVAGVKLYFDKVNADGGVCDRTIAIEARDNKYNSQETMTQYTGLSGDVAAVANLSPGTDAITLESRLKKDGLAVMAGSYDPLLLAVHQAFMPGTPYDVEAVNGISHLVDEGTLAKGDTIGVIAYPNGIGEAVTKGVDGAAEHFGLKVEHTKIDSTATDATAQVNTLKRAGAKVIVMGTAGGPTVSAASVAAASGYDVTILATNLLSQGDVQGAAKEAIVDHVLLTSNSAPFSSDAPAVQELLAAWEKQADGRPITAPVAAGYLMAGVLHKALQQACDDGDLTPQSITDSMAKVGKIETDGLGVDLDYSTPGAAPSLASFILKPDPAAEGGAVIVTGPEESDAAAAYAESQGYVK</sequence>
<evidence type="ECO:0000256" key="1">
    <source>
        <dbReference type="ARBA" id="ARBA00010062"/>
    </source>
</evidence>